<dbReference type="Gene3D" id="3.30.160.60">
    <property type="entry name" value="Classic Zinc Finger"/>
    <property type="match status" value="1"/>
</dbReference>
<protein>
    <recommendedName>
        <fullName evidence="2">C2H2-type domain-containing protein</fullName>
    </recommendedName>
</protein>
<evidence type="ECO:0000256" key="1">
    <source>
        <dbReference type="PROSITE-ProRule" id="PRU00042"/>
    </source>
</evidence>
<proteinExistence type="predicted"/>
<evidence type="ECO:0000313" key="3">
    <source>
        <dbReference type="EMBL" id="KAJ7389240.1"/>
    </source>
</evidence>
<dbReference type="GO" id="GO:0016020">
    <property type="term" value="C:membrane"/>
    <property type="evidence" value="ECO:0007669"/>
    <property type="project" value="TreeGrafter"/>
</dbReference>
<dbReference type="InterPro" id="IPR036322">
    <property type="entry name" value="WD40_repeat_dom_sf"/>
</dbReference>
<dbReference type="GO" id="GO:0017124">
    <property type="term" value="F:SH3 domain binding"/>
    <property type="evidence" value="ECO:0007669"/>
    <property type="project" value="TreeGrafter"/>
</dbReference>
<dbReference type="InterPro" id="IPR013087">
    <property type="entry name" value="Znf_C2H2_type"/>
</dbReference>
<dbReference type="Pfam" id="PF00400">
    <property type="entry name" value="WD40"/>
    <property type="match status" value="2"/>
</dbReference>
<dbReference type="PROSITE" id="PS50157">
    <property type="entry name" value="ZINC_FINGER_C2H2_2"/>
    <property type="match status" value="1"/>
</dbReference>
<dbReference type="PANTHER" id="PTHR14435">
    <property type="entry name" value="ZINC FINGER PROTEIN 106"/>
    <property type="match status" value="1"/>
</dbReference>
<organism evidence="3 4">
    <name type="scientific">Desmophyllum pertusum</name>
    <dbReference type="NCBI Taxonomy" id="174260"/>
    <lineage>
        <taxon>Eukaryota</taxon>
        <taxon>Metazoa</taxon>
        <taxon>Cnidaria</taxon>
        <taxon>Anthozoa</taxon>
        <taxon>Hexacorallia</taxon>
        <taxon>Scleractinia</taxon>
        <taxon>Caryophylliina</taxon>
        <taxon>Caryophylliidae</taxon>
        <taxon>Desmophyllum</taxon>
    </lineage>
</organism>
<dbReference type="SUPFAM" id="SSF50978">
    <property type="entry name" value="WD40 repeat-like"/>
    <property type="match status" value="1"/>
</dbReference>
<dbReference type="PANTHER" id="PTHR14435:SF2">
    <property type="entry name" value="ZINC FINGER PROTEIN 106"/>
    <property type="match status" value="1"/>
</dbReference>
<dbReference type="GO" id="GO:0008270">
    <property type="term" value="F:zinc ion binding"/>
    <property type="evidence" value="ECO:0007669"/>
    <property type="project" value="UniProtKB-KW"/>
</dbReference>
<accession>A0A9W9ZXC1</accession>
<keyword evidence="4" id="KW-1185">Reference proteome</keyword>
<name>A0A9W9ZXC1_9CNID</name>
<comment type="caution">
    <text evidence="3">The sequence shown here is derived from an EMBL/GenBank/DDBJ whole genome shotgun (WGS) entry which is preliminary data.</text>
</comment>
<dbReference type="Gene3D" id="2.130.10.10">
    <property type="entry name" value="YVTN repeat-like/Quinoprotein amine dehydrogenase"/>
    <property type="match status" value="1"/>
</dbReference>
<dbReference type="GO" id="GO:0003723">
    <property type="term" value="F:RNA binding"/>
    <property type="evidence" value="ECO:0007669"/>
    <property type="project" value="InterPro"/>
</dbReference>
<dbReference type="OrthoDB" id="10002522at2759"/>
<evidence type="ECO:0000259" key="2">
    <source>
        <dbReference type="PROSITE" id="PS50157"/>
    </source>
</evidence>
<dbReference type="InterPro" id="IPR015943">
    <property type="entry name" value="WD40/YVTN_repeat-like_dom_sf"/>
</dbReference>
<evidence type="ECO:0000313" key="4">
    <source>
        <dbReference type="Proteomes" id="UP001163046"/>
    </source>
</evidence>
<dbReference type="Proteomes" id="UP001163046">
    <property type="component" value="Unassembled WGS sequence"/>
</dbReference>
<dbReference type="PROSITE" id="PS00028">
    <property type="entry name" value="ZINC_FINGER_C2H2_1"/>
    <property type="match status" value="1"/>
</dbReference>
<keyword evidence="1" id="KW-0479">Metal-binding</keyword>
<sequence length="249" mass="27853">MRLERLNSKNKCLERLHCHEPRGVSCLTTATEGQRKLLCSGSFDSTIAIRDCKSGLLLRTFSDHNMTVLCLQVVENILYSGSADMKVHAHNLNSGELLRCYEGHTMSVSGLQIVGRVLVTSCLDKLIRCYDVATAELKQVYGGQMDMIFSVHVNNGRIYSGARDGSVVAVKLDLRVYHPCKWRECQLNFGIVTHLKNHIREFHVMEQGTVEACHWANCGHQFSADDDISVVLKHVLGHVVTRTARKTAS</sequence>
<dbReference type="GO" id="GO:0005829">
    <property type="term" value="C:cytosol"/>
    <property type="evidence" value="ECO:0007669"/>
    <property type="project" value="TreeGrafter"/>
</dbReference>
<dbReference type="SMART" id="SM00320">
    <property type="entry name" value="WD40"/>
    <property type="match status" value="4"/>
</dbReference>
<feature type="domain" description="C2H2-type" evidence="2">
    <location>
        <begin position="178"/>
        <end position="208"/>
    </location>
</feature>
<dbReference type="AlphaFoldDB" id="A0A9W9ZXC1"/>
<keyword evidence="1" id="KW-0862">Zinc</keyword>
<gene>
    <name evidence="3" type="ORF">OS493_032708</name>
</gene>
<dbReference type="InterPro" id="IPR001680">
    <property type="entry name" value="WD40_rpt"/>
</dbReference>
<dbReference type="EMBL" id="MU825437">
    <property type="protein sequence ID" value="KAJ7389240.1"/>
    <property type="molecule type" value="Genomic_DNA"/>
</dbReference>
<keyword evidence="1" id="KW-0863">Zinc-finger</keyword>
<dbReference type="InterPro" id="IPR042622">
    <property type="entry name" value="Znf106"/>
</dbReference>
<reference evidence="3" key="1">
    <citation type="submission" date="2023-01" db="EMBL/GenBank/DDBJ databases">
        <title>Genome assembly of the deep-sea coral Lophelia pertusa.</title>
        <authorList>
            <person name="Herrera S."/>
            <person name="Cordes E."/>
        </authorList>
    </citation>
    <scope>NUCLEOTIDE SEQUENCE</scope>
    <source>
        <strain evidence="3">USNM1676648</strain>
        <tissue evidence="3">Polyp</tissue>
    </source>
</reference>